<evidence type="ECO:0000259" key="27">
    <source>
        <dbReference type="PROSITE" id="PS50989"/>
    </source>
</evidence>
<dbReference type="EMBL" id="JABMIG020000142">
    <property type="protein sequence ID" value="KAL3789354.1"/>
    <property type="molecule type" value="Genomic_DNA"/>
</dbReference>
<dbReference type="InterPro" id="IPR001882">
    <property type="entry name" value="Biotin_BS"/>
</dbReference>
<dbReference type="InterPro" id="IPR011761">
    <property type="entry name" value="ATP-grasp"/>
</dbReference>
<dbReference type="Gene3D" id="3.30.470.20">
    <property type="entry name" value="ATP-grasp fold, B domain"/>
    <property type="match status" value="1"/>
</dbReference>
<dbReference type="InterPro" id="IPR011763">
    <property type="entry name" value="COA_CT_C"/>
</dbReference>
<protein>
    <recommendedName>
        <fullName evidence="30">Acetyl-CoA carboxylase</fullName>
    </recommendedName>
</protein>
<keyword evidence="8" id="KW-0597">Phosphoprotein</keyword>
<comment type="caution">
    <text evidence="28">The sequence shown here is derived from an EMBL/GenBank/DDBJ whole genome shotgun (WGS) entry which is preliminary data.</text>
</comment>
<keyword evidence="29" id="KW-1185">Reference proteome</keyword>
<dbReference type="InterPro" id="IPR011054">
    <property type="entry name" value="Rudment_hybrid_motif"/>
</dbReference>
<keyword evidence="10" id="KW-0479">Metal-binding</keyword>
<dbReference type="FunFam" id="2.40.50.100:FF:000005">
    <property type="entry name" value="Acetyl-CoA carboxylase 1"/>
    <property type="match status" value="1"/>
</dbReference>
<evidence type="ECO:0000259" key="25">
    <source>
        <dbReference type="PROSITE" id="PS50979"/>
    </source>
</evidence>
<feature type="domain" description="Lipoyl-binding" evidence="23">
    <location>
        <begin position="786"/>
        <end position="865"/>
    </location>
</feature>
<evidence type="ECO:0000259" key="26">
    <source>
        <dbReference type="PROSITE" id="PS50980"/>
    </source>
</evidence>
<dbReference type="Pfam" id="PF21385">
    <property type="entry name" value="ACCA_BT"/>
    <property type="match status" value="1"/>
</dbReference>
<evidence type="ECO:0000256" key="8">
    <source>
        <dbReference type="ARBA" id="ARBA00022553"/>
    </source>
</evidence>
<dbReference type="Gene3D" id="3.40.50.20">
    <property type="match status" value="1"/>
</dbReference>
<dbReference type="GO" id="GO:0046872">
    <property type="term" value="F:metal ion binding"/>
    <property type="evidence" value="ECO:0007669"/>
    <property type="project" value="UniProtKB-KW"/>
</dbReference>
<dbReference type="InterPro" id="IPR011762">
    <property type="entry name" value="COA_CT_N"/>
</dbReference>
<dbReference type="Pfam" id="PF01039">
    <property type="entry name" value="Carboxyl_trans"/>
    <property type="match status" value="1"/>
</dbReference>
<dbReference type="GO" id="GO:0005524">
    <property type="term" value="F:ATP binding"/>
    <property type="evidence" value="ECO:0007669"/>
    <property type="project" value="UniProtKB-UniRule"/>
</dbReference>
<evidence type="ECO:0000259" key="24">
    <source>
        <dbReference type="PROSITE" id="PS50975"/>
    </source>
</evidence>
<dbReference type="FunFam" id="3.30.470.20:FF:000043">
    <property type="entry name" value="acetyl-CoA carboxylase 1-like"/>
    <property type="match status" value="1"/>
</dbReference>
<dbReference type="PROSITE" id="PS50975">
    <property type="entry name" value="ATP_GRASP"/>
    <property type="match status" value="1"/>
</dbReference>
<evidence type="ECO:0000256" key="19">
    <source>
        <dbReference type="ARBA" id="ARBA00023268"/>
    </source>
</evidence>
<dbReference type="InterPro" id="IPR005479">
    <property type="entry name" value="CPAse_ATP-bd"/>
</dbReference>
<dbReference type="SUPFAM" id="SSF52096">
    <property type="entry name" value="ClpP/crotonase"/>
    <property type="match status" value="2"/>
</dbReference>
<dbReference type="InterPro" id="IPR049076">
    <property type="entry name" value="ACCA"/>
</dbReference>
<dbReference type="Gene3D" id="3.90.1770.10">
    <property type="entry name" value="PreATP-grasp domain"/>
    <property type="match status" value="1"/>
</dbReference>
<evidence type="ECO:0000256" key="4">
    <source>
        <dbReference type="ARBA" id="ARBA00011738"/>
    </source>
</evidence>
<keyword evidence="11 22" id="KW-0547">Nucleotide-binding</keyword>
<organism evidence="28 29">
    <name type="scientific">Cyclotella cryptica</name>
    <dbReference type="NCBI Taxonomy" id="29204"/>
    <lineage>
        <taxon>Eukaryota</taxon>
        <taxon>Sar</taxon>
        <taxon>Stramenopiles</taxon>
        <taxon>Ochrophyta</taxon>
        <taxon>Bacillariophyta</taxon>
        <taxon>Coscinodiscophyceae</taxon>
        <taxon>Thalassiosirophycidae</taxon>
        <taxon>Stephanodiscales</taxon>
        <taxon>Stephanodiscaceae</taxon>
        <taxon>Cyclotella</taxon>
    </lineage>
</organism>
<dbReference type="SMART" id="SM00878">
    <property type="entry name" value="Biotin_carb_C"/>
    <property type="match status" value="1"/>
</dbReference>
<dbReference type="SUPFAM" id="SSF52440">
    <property type="entry name" value="PreATP-grasp domain"/>
    <property type="match status" value="1"/>
</dbReference>
<evidence type="ECO:0000256" key="7">
    <source>
        <dbReference type="ARBA" id="ARBA00022533"/>
    </source>
</evidence>
<dbReference type="GO" id="GO:0004075">
    <property type="term" value="F:biotin carboxylase activity"/>
    <property type="evidence" value="ECO:0007669"/>
    <property type="project" value="UniProtKB-EC"/>
</dbReference>
<dbReference type="PANTHER" id="PTHR45728:SF3">
    <property type="entry name" value="ACETYL-COA CARBOXYLASE"/>
    <property type="match status" value="1"/>
</dbReference>
<feature type="domain" description="CoA carboxyltransferase C-terminal" evidence="27">
    <location>
        <begin position="1777"/>
        <end position="2087"/>
    </location>
</feature>
<evidence type="ECO:0000313" key="29">
    <source>
        <dbReference type="Proteomes" id="UP001516023"/>
    </source>
</evidence>
<keyword evidence="5" id="KW-0963">Cytoplasm</keyword>
<dbReference type="Pfam" id="PF02786">
    <property type="entry name" value="CPSase_L_D2"/>
    <property type="match status" value="1"/>
</dbReference>
<evidence type="ECO:0000313" key="28">
    <source>
        <dbReference type="EMBL" id="KAL3789354.1"/>
    </source>
</evidence>
<dbReference type="PROSITE" id="PS50980">
    <property type="entry name" value="COA_CT_NTER"/>
    <property type="match status" value="1"/>
</dbReference>
<feature type="domain" description="Biotin carboxylation" evidence="25">
    <location>
        <begin position="158"/>
        <end position="663"/>
    </location>
</feature>
<dbReference type="SUPFAM" id="SSF51230">
    <property type="entry name" value="Single hybrid motif"/>
    <property type="match status" value="1"/>
</dbReference>
<keyword evidence="14" id="KW-0460">Magnesium</keyword>
<keyword evidence="19" id="KW-0511">Multifunctional enzyme</keyword>
<dbReference type="PROSITE" id="PS50989">
    <property type="entry name" value="COA_CT_CTER"/>
    <property type="match status" value="1"/>
</dbReference>
<evidence type="ECO:0000256" key="21">
    <source>
        <dbReference type="ARBA" id="ARBA00048600"/>
    </source>
</evidence>
<dbReference type="Pfam" id="PF00289">
    <property type="entry name" value="Biotin_carb_N"/>
    <property type="match status" value="1"/>
</dbReference>
<comment type="subunit">
    <text evidence="4">Homodimer.</text>
</comment>
<keyword evidence="17" id="KW-0464">Manganese</keyword>
<evidence type="ECO:0000256" key="11">
    <source>
        <dbReference type="ARBA" id="ARBA00022741"/>
    </source>
</evidence>
<dbReference type="Pfam" id="PF02785">
    <property type="entry name" value="Biotin_carb_C"/>
    <property type="match status" value="1"/>
</dbReference>
<reference evidence="28 29" key="1">
    <citation type="journal article" date="2020" name="G3 (Bethesda)">
        <title>Improved Reference Genome for Cyclotella cryptica CCMP332, a Model for Cell Wall Morphogenesis, Salinity Adaptation, and Lipid Production in Diatoms (Bacillariophyta).</title>
        <authorList>
            <person name="Roberts W.R."/>
            <person name="Downey K.M."/>
            <person name="Ruck E.C."/>
            <person name="Traller J.C."/>
            <person name="Alverson A.J."/>
        </authorList>
    </citation>
    <scope>NUCLEOTIDE SEQUENCE [LARGE SCALE GENOMIC DNA]</scope>
    <source>
        <strain evidence="28 29">CCMP332</strain>
    </source>
</reference>
<evidence type="ECO:0000256" key="17">
    <source>
        <dbReference type="ARBA" id="ARBA00023211"/>
    </source>
</evidence>
<evidence type="ECO:0000256" key="5">
    <source>
        <dbReference type="ARBA" id="ARBA00022490"/>
    </source>
</evidence>
<keyword evidence="6" id="KW-0444">Lipid biosynthesis</keyword>
<dbReference type="CDD" id="cd06850">
    <property type="entry name" value="biotinyl_domain"/>
    <property type="match status" value="1"/>
</dbReference>
<keyword evidence="15" id="KW-0443">Lipid metabolism</keyword>
<dbReference type="GO" id="GO:0003989">
    <property type="term" value="F:acetyl-CoA carboxylase activity"/>
    <property type="evidence" value="ECO:0007669"/>
    <property type="project" value="UniProtKB-EC"/>
</dbReference>
<evidence type="ECO:0000256" key="9">
    <source>
        <dbReference type="ARBA" id="ARBA00022598"/>
    </source>
</evidence>
<feature type="domain" description="CoA carboxyltransferase N-terminal" evidence="26">
    <location>
        <begin position="1439"/>
        <end position="1773"/>
    </location>
</feature>
<dbReference type="InterPro" id="IPR000089">
    <property type="entry name" value="Biotin_lipoyl"/>
</dbReference>
<dbReference type="Gene3D" id="2.40.50.100">
    <property type="match status" value="1"/>
</dbReference>
<dbReference type="SUPFAM" id="SSF51246">
    <property type="entry name" value="Rudiment single hybrid motif"/>
    <property type="match status" value="1"/>
</dbReference>
<dbReference type="PROSITE" id="PS50979">
    <property type="entry name" value="BC"/>
    <property type="match status" value="1"/>
</dbReference>
<evidence type="ECO:0000256" key="13">
    <source>
        <dbReference type="ARBA" id="ARBA00022840"/>
    </source>
</evidence>
<evidence type="ECO:0000256" key="6">
    <source>
        <dbReference type="ARBA" id="ARBA00022516"/>
    </source>
</evidence>
<feature type="domain" description="ATP-grasp" evidence="24">
    <location>
        <begin position="325"/>
        <end position="511"/>
    </location>
</feature>
<dbReference type="InterPro" id="IPR013815">
    <property type="entry name" value="ATP_grasp_subdomain_1"/>
</dbReference>
<evidence type="ECO:0000256" key="12">
    <source>
        <dbReference type="ARBA" id="ARBA00022832"/>
    </source>
</evidence>
<comment type="catalytic activity">
    <reaction evidence="20">
        <text>hydrogencarbonate + acetyl-CoA + ATP = malonyl-CoA + ADP + phosphate + H(+)</text>
        <dbReference type="Rhea" id="RHEA:11308"/>
        <dbReference type="ChEBI" id="CHEBI:15378"/>
        <dbReference type="ChEBI" id="CHEBI:17544"/>
        <dbReference type="ChEBI" id="CHEBI:30616"/>
        <dbReference type="ChEBI" id="CHEBI:43474"/>
        <dbReference type="ChEBI" id="CHEBI:57288"/>
        <dbReference type="ChEBI" id="CHEBI:57384"/>
        <dbReference type="ChEBI" id="CHEBI:456216"/>
        <dbReference type="EC" id="6.4.1.2"/>
    </reaction>
</comment>
<keyword evidence="12" id="KW-0276">Fatty acid metabolism</keyword>
<keyword evidence="9" id="KW-0436">Ligase</keyword>
<dbReference type="FunFam" id="3.90.226.10:FF:000010">
    <property type="entry name" value="acetyl-CoA carboxylase isoform X2"/>
    <property type="match status" value="1"/>
</dbReference>
<keyword evidence="16" id="KW-0275">Fatty acid biosynthesis</keyword>
<keyword evidence="7" id="KW-0021">Allosteric enzyme</keyword>
<dbReference type="SUPFAM" id="SSF56059">
    <property type="entry name" value="Glutathione synthetase ATP-binding domain-like"/>
    <property type="match status" value="1"/>
</dbReference>
<comment type="cofactor">
    <cofactor evidence="1">
        <name>biotin</name>
        <dbReference type="ChEBI" id="CHEBI:57586"/>
    </cofactor>
</comment>
<dbReference type="InterPro" id="IPR005482">
    <property type="entry name" value="Biotin_COase_C"/>
</dbReference>
<accession>A0ABD3PMU1</accession>
<comment type="catalytic activity">
    <reaction evidence="21">
        <text>N(6)-biotinyl-L-lysyl-[protein] + hydrogencarbonate + ATP = N(6)-carboxybiotinyl-L-lysyl-[protein] + ADP + phosphate + H(+)</text>
        <dbReference type="Rhea" id="RHEA:13501"/>
        <dbReference type="Rhea" id="RHEA-COMP:10505"/>
        <dbReference type="Rhea" id="RHEA-COMP:10506"/>
        <dbReference type="ChEBI" id="CHEBI:15378"/>
        <dbReference type="ChEBI" id="CHEBI:17544"/>
        <dbReference type="ChEBI" id="CHEBI:30616"/>
        <dbReference type="ChEBI" id="CHEBI:43474"/>
        <dbReference type="ChEBI" id="CHEBI:83144"/>
        <dbReference type="ChEBI" id="CHEBI:83145"/>
        <dbReference type="ChEBI" id="CHEBI:456216"/>
        <dbReference type="EC" id="6.3.4.14"/>
    </reaction>
</comment>
<dbReference type="InterPro" id="IPR016185">
    <property type="entry name" value="PreATP-grasp_dom_sf"/>
</dbReference>
<evidence type="ECO:0000256" key="1">
    <source>
        <dbReference type="ARBA" id="ARBA00001953"/>
    </source>
</evidence>
<dbReference type="InterPro" id="IPR013537">
    <property type="entry name" value="AcCoA_COase_cen"/>
</dbReference>
<dbReference type="Pfam" id="PF08326">
    <property type="entry name" value="ACC_central"/>
    <property type="match status" value="1"/>
</dbReference>
<dbReference type="InterPro" id="IPR029045">
    <property type="entry name" value="ClpP/crotonase-like_dom_sf"/>
</dbReference>
<evidence type="ECO:0000256" key="22">
    <source>
        <dbReference type="PROSITE-ProRule" id="PRU00409"/>
    </source>
</evidence>
<evidence type="ECO:0008006" key="30">
    <source>
        <dbReference type="Google" id="ProtNLM"/>
    </source>
</evidence>
<dbReference type="PANTHER" id="PTHR45728">
    <property type="entry name" value="ACETYL-COA CARBOXYLASE, ISOFORM A"/>
    <property type="match status" value="1"/>
</dbReference>
<dbReference type="Gene3D" id="3.90.226.10">
    <property type="entry name" value="2-enoyl-CoA Hydratase, Chain A, domain 1"/>
    <property type="match status" value="2"/>
</dbReference>
<dbReference type="InterPro" id="IPR005481">
    <property type="entry name" value="BC-like_N"/>
</dbReference>
<dbReference type="Gene3D" id="2.40.460.10">
    <property type="entry name" value="Biotin dependent carboxylase carboxyltransferase"/>
    <property type="match status" value="1"/>
</dbReference>
<dbReference type="InterPro" id="IPR034733">
    <property type="entry name" value="AcCoA_carboxyl_beta"/>
</dbReference>
<gene>
    <name evidence="28" type="ORF">HJC23_006508</name>
</gene>
<dbReference type="FunFam" id="3.40.50.20:FF:000005">
    <property type="entry name" value="acetyl-CoA carboxylase isoform X2"/>
    <property type="match status" value="1"/>
</dbReference>
<evidence type="ECO:0000256" key="2">
    <source>
        <dbReference type="ARBA" id="ARBA00004514"/>
    </source>
</evidence>
<evidence type="ECO:0000256" key="3">
    <source>
        <dbReference type="ARBA" id="ARBA00004956"/>
    </source>
</evidence>
<dbReference type="InterPro" id="IPR011764">
    <property type="entry name" value="Biotin_carboxylation_dom"/>
</dbReference>
<dbReference type="GO" id="GO:0006633">
    <property type="term" value="P:fatty acid biosynthetic process"/>
    <property type="evidence" value="ECO:0007669"/>
    <property type="project" value="UniProtKB-KW"/>
</dbReference>
<dbReference type="GO" id="GO:0005829">
    <property type="term" value="C:cytosol"/>
    <property type="evidence" value="ECO:0007669"/>
    <property type="project" value="UniProtKB-SubCell"/>
</dbReference>
<comment type="subcellular location">
    <subcellularLocation>
        <location evidence="2">Cytoplasm</location>
        <location evidence="2">Cytosol</location>
    </subcellularLocation>
</comment>
<evidence type="ECO:0000256" key="18">
    <source>
        <dbReference type="ARBA" id="ARBA00023267"/>
    </source>
</evidence>
<dbReference type="PROSITE" id="PS00188">
    <property type="entry name" value="BIOTIN"/>
    <property type="match status" value="1"/>
</dbReference>
<dbReference type="Gene3D" id="3.30.1490.20">
    <property type="entry name" value="ATP-grasp fold, A domain"/>
    <property type="match status" value="1"/>
</dbReference>
<sequence length="2151" mass="236589">MALRRGLYAAAATAILVTASVTAFGKSAFGLMSVTLDLRLNTFGGPHIRDESSHISSTSLRRLSIVALGALVVKLSCTRHFRSVIWAPQHSTFTPQSLSAAPTRNVFGQIKSAFFNHDVATSRTILHAATLDETVLSASDSVAKSVEDYVKSRGGNRVIRKVLIANNGMAATKSILSMRQWAYMEFGDERAIQFVAMATPEDLKANAEFIRLADSFVEVPGGKNLNNYANVDVITRIAKEQGVDAVWPGWGHASENPKLPNALDKLGIKFIGPTGPVMSVLGDKIAANILAQTAKVPSIPWSGSFGGPDDGPLQADLTEEGTIPMEIFNKGLVTSADEAVIVANKIGWENGIMIKASEGGGGKGIRFVDNEADLRNAFVQVSNEVIGSPIFLMQLCKNARHIEVQIVGDQHGNAVALNGRDCSTQRRFQKIFEEGPPSIVPKETFHEMELAAQRLTQNIGYQGAGTVEYLYNAADNKFFFLELNPRLQVEHPVTEGITGANLPATQLQVAMGIPLFNIPDIRRLYGREDAYGTDPIDFLQERYRELDSHVIAARITAENPDEGFKPTSGSIERIKFQSTPNVWGYFSVGANGGIHEFADSQFGHLFAKGPNREQARKALVLALKEMEVRGDIRNSVEYLVKLLETEAFKKNTIDTSWLDGIIKEKSVKVEMPSHLVVVGAAVFKAFEHVKVATEEVKESFRKGQVSTAGIPGINSFNIEVAYLDTKYPFHVERISPDVYRFTLDGNTIDVEVTQTAEGALLATFGGETHRIFGMDEPLGLRLSLDGATVLMPTIFDPSELRTDVTGKVVRYLQDNGATVEAGQPYVEVEAMKMIMPIKATESGKITHNLSAGSVISAGDLLASLELKDPSRVKKIETFSGKLDIMESKVDLEPQKAVMNVLSGFNLDPEAVAQQAIDSATDSSAAADLLVQVLDEFYRVESQFDGVIADDVVRTLTKANTETLDVVISENLAHQQLKRRSQLLLAMIRQLDTFQDRFGREVPDAVIEALSRLSTLKDKSYGEIILAAEERVREAKVPSFEVRRADLRAKLADPETDLIDLSKSSTLSAGVDLLTNLFDDEDESVRAAAMEVYTRRVYRTYNIPELTVGVENGRLSCSFSFQFADVPAKDRVTRQGFFSVIDDASKFAQQLPEILNSFGSKIAGDASKEGPVNVLQVGALSGDISIEDLEKATSANKDKLNMLGVRTVTALIPRGKKDPSYYSFPQCSGFKEDPLRRGMRPTFHHLLELGRLEENFALERIPAVGRNVQIYVGSEKTARRNAAQVVFLRAISHTPGLTTFSGARRALLQGLDELERAQANSKVSVQSSSRIYLHSLPEQSDATPEEIAKEFEGVIDKLKSRLAQRLTKLRVDEIETKVRVTVQDEDGSPRVVPVRLVASSMQGEWLKTSAYIDRPDPVTGVTRERCVIGEGIDEVCELESYDSTSTIQTKRSIARRVGSTYAYDYLGLLEVSLLGEWDKYLSSLSGPDTPTIPSNVFEAQELLEGPDGELVTGKREIGTNKVGMVAWVVTMKTPEYPEGRQVVVIVNDVTVQSGSFGVEEDEVFFKASKYARENKLPRVYIACNSGARIGLVDDLKPKFQIKFIDEASPSKGFEYLYLDDATYKSLPEGSVNVRKVPEGWAITDIIGTNEGIGVENLQGSGKIAGETSRAYDEIFTLSYVTGRSVGIGAYLVRLGQRIIQMKQGPMILTGYGALNKLLGREVYNSNDQLGGPQVMFPNGCSHEIVDDDQQGIQSIIQWLSFVPKTTDAVSPVRECADPVNRDVQWRPTPTPYDPRLMLSGTDEELGFFDTGSWKEYLAGWGKSVVIGRGRLGGIPMGAIAVETRLVEKIIPADPADPNSREAVMPQAGQVLFPDSSYKTAQALRDFNNEGLPVMIFANWRGFSGGSRDMSGEILKFGSMIVDSLREYKHPIYIYFPPYGELRGGSWVVVDPTINEDKMTMFSDPDARGGILEPAGIVEIKFRLADQLKAMHRIDPQLKMLDSELESTDDTDVAAQEAIKEQIAAREELLKPVYLQAATEFADLHDKTGRMKAKGVIKEAVPWARSREYFFYLAKRRIFQDNYVLQITAADPSLDSKAALEVLKNMCTADWDDNKAVLDYYLSSDGDITAKISEMKKAAIKAQIEQLQKALEG</sequence>
<evidence type="ECO:0000256" key="15">
    <source>
        <dbReference type="ARBA" id="ARBA00023098"/>
    </source>
</evidence>
<evidence type="ECO:0000256" key="16">
    <source>
        <dbReference type="ARBA" id="ARBA00023160"/>
    </source>
</evidence>
<dbReference type="PROSITE" id="PS00867">
    <property type="entry name" value="CPSASE_2"/>
    <property type="match status" value="1"/>
</dbReference>
<dbReference type="FunFam" id="3.30.1490.20:FF:000003">
    <property type="entry name" value="acetyl-CoA carboxylase isoform X1"/>
    <property type="match status" value="1"/>
</dbReference>
<proteinExistence type="predicted"/>
<comment type="pathway">
    <text evidence="3">Lipid metabolism; malonyl-CoA biosynthesis; malonyl-CoA from acetyl-CoA: step 1/1.</text>
</comment>
<dbReference type="InterPro" id="IPR049074">
    <property type="entry name" value="ACCA_BT"/>
</dbReference>
<evidence type="ECO:0000256" key="14">
    <source>
        <dbReference type="ARBA" id="ARBA00022842"/>
    </source>
</evidence>
<dbReference type="InterPro" id="IPR011053">
    <property type="entry name" value="Single_hybrid_motif"/>
</dbReference>
<evidence type="ECO:0000259" key="23">
    <source>
        <dbReference type="PROSITE" id="PS50968"/>
    </source>
</evidence>
<name>A0ABD3PMU1_9STRA</name>
<evidence type="ECO:0000256" key="10">
    <source>
        <dbReference type="ARBA" id="ARBA00022723"/>
    </source>
</evidence>
<dbReference type="PROSITE" id="PS50968">
    <property type="entry name" value="BIOTINYL_LIPOYL"/>
    <property type="match status" value="1"/>
</dbReference>
<evidence type="ECO:0000256" key="20">
    <source>
        <dbReference type="ARBA" id="ARBA00048065"/>
    </source>
</evidence>
<dbReference type="Proteomes" id="UP001516023">
    <property type="component" value="Unassembled WGS sequence"/>
</dbReference>
<keyword evidence="18" id="KW-0092">Biotin</keyword>
<dbReference type="Pfam" id="PF00364">
    <property type="entry name" value="Biotin_lipoyl"/>
    <property type="match status" value="1"/>
</dbReference>
<keyword evidence="13 22" id="KW-0067">ATP-binding</keyword>